<gene>
    <name evidence="1" type="ORF">GDO81_016070</name>
</gene>
<dbReference type="AlphaFoldDB" id="A0AAV7AZ95"/>
<accession>A0AAV7AZ95</accession>
<proteinExistence type="predicted"/>
<dbReference type="EMBL" id="WNYA01000007">
    <property type="protein sequence ID" value="KAG8563428.1"/>
    <property type="molecule type" value="Genomic_DNA"/>
</dbReference>
<organism evidence="1 2">
    <name type="scientific">Engystomops pustulosus</name>
    <name type="common">Tungara frog</name>
    <name type="synonym">Physalaemus pustulosus</name>
    <dbReference type="NCBI Taxonomy" id="76066"/>
    <lineage>
        <taxon>Eukaryota</taxon>
        <taxon>Metazoa</taxon>
        <taxon>Chordata</taxon>
        <taxon>Craniata</taxon>
        <taxon>Vertebrata</taxon>
        <taxon>Euteleostomi</taxon>
        <taxon>Amphibia</taxon>
        <taxon>Batrachia</taxon>
        <taxon>Anura</taxon>
        <taxon>Neobatrachia</taxon>
        <taxon>Hyloidea</taxon>
        <taxon>Leptodactylidae</taxon>
        <taxon>Leiuperinae</taxon>
        <taxon>Engystomops</taxon>
    </lineage>
</organism>
<evidence type="ECO:0000313" key="2">
    <source>
        <dbReference type="Proteomes" id="UP000824782"/>
    </source>
</evidence>
<sequence length="94" mass="10657">MCPYSQYFLPTMLFATEYTSMGRTMDYICFYIPTVSVTPYTTSLRGPALSIPFPLHNSACEHIEEHTQVSVIPLLCVTYPRFATKASVTQHITK</sequence>
<dbReference type="Proteomes" id="UP000824782">
    <property type="component" value="Unassembled WGS sequence"/>
</dbReference>
<comment type="caution">
    <text evidence="1">The sequence shown here is derived from an EMBL/GenBank/DDBJ whole genome shotgun (WGS) entry which is preliminary data.</text>
</comment>
<evidence type="ECO:0000313" key="1">
    <source>
        <dbReference type="EMBL" id="KAG8563428.1"/>
    </source>
</evidence>
<reference evidence="1" key="1">
    <citation type="thesis" date="2020" institute="ProQuest LLC" country="789 East Eisenhower Parkway, Ann Arbor, MI, USA">
        <title>Comparative Genomics and Chromosome Evolution.</title>
        <authorList>
            <person name="Mudd A.B."/>
        </authorList>
    </citation>
    <scope>NUCLEOTIDE SEQUENCE</scope>
    <source>
        <strain evidence="1">237g6f4</strain>
        <tissue evidence="1">Blood</tissue>
    </source>
</reference>
<keyword evidence="2" id="KW-1185">Reference proteome</keyword>
<name>A0AAV7AZ95_ENGPU</name>
<protein>
    <submittedName>
        <fullName evidence="1">Uncharacterized protein</fullName>
    </submittedName>
</protein>